<name>A0A5C3EPM7_9BASI</name>
<proteinExistence type="predicted"/>
<keyword evidence="3" id="KW-1185">Reference proteome</keyword>
<evidence type="ECO:0000256" key="1">
    <source>
        <dbReference type="SAM" id="MobiDB-lite"/>
    </source>
</evidence>
<evidence type="ECO:0000313" key="2">
    <source>
        <dbReference type="EMBL" id="SPO32533.1"/>
    </source>
</evidence>
<feature type="compositionally biased region" description="Polar residues" evidence="1">
    <location>
        <begin position="10"/>
        <end position="20"/>
    </location>
</feature>
<sequence length="165" mass="18971">MSTVDRGKSTRTAYETQSVEPSLPFSERQAEPITSSGFVARYFQSYTAWRRLGCGLEFGSATPPATDAYWILANAFMKRPYPEFRAWHASWYPHQVTVLSTLDLGEFLNHRVQPWPESTGWLALLGHTRYRFPKADDGRIATLPVFAPIAKRQSRIDWDAREDVW</sequence>
<feature type="region of interest" description="Disordered" evidence="1">
    <location>
        <begin position="1"/>
        <end position="21"/>
    </location>
</feature>
<dbReference type="AlphaFoldDB" id="A0A5C3EPM7"/>
<reference evidence="2 3" key="1">
    <citation type="submission" date="2018-03" db="EMBL/GenBank/DDBJ databases">
        <authorList>
            <person name="Guldener U."/>
        </authorList>
    </citation>
    <scope>NUCLEOTIDE SEQUENCE [LARGE SCALE GENOMIC DNA]</scope>
    <source>
        <strain evidence="2 3">NBRC100155</strain>
    </source>
</reference>
<gene>
    <name evidence="2" type="ORF">UTRI_04277</name>
</gene>
<evidence type="ECO:0000313" key="3">
    <source>
        <dbReference type="Proteomes" id="UP000324022"/>
    </source>
</evidence>
<organism evidence="2 3">
    <name type="scientific">Ustilago trichophora</name>
    <dbReference type="NCBI Taxonomy" id="86804"/>
    <lineage>
        <taxon>Eukaryota</taxon>
        <taxon>Fungi</taxon>
        <taxon>Dikarya</taxon>
        <taxon>Basidiomycota</taxon>
        <taxon>Ustilaginomycotina</taxon>
        <taxon>Ustilaginomycetes</taxon>
        <taxon>Ustilaginales</taxon>
        <taxon>Ustilaginaceae</taxon>
        <taxon>Ustilago</taxon>
    </lineage>
</organism>
<protein>
    <submittedName>
        <fullName evidence="2">Uncharacterized protein</fullName>
    </submittedName>
</protein>
<dbReference type="Proteomes" id="UP000324022">
    <property type="component" value="Unassembled WGS sequence"/>
</dbReference>
<accession>A0A5C3EPM7</accession>
<dbReference type="EMBL" id="OOIN01000047">
    <property type="protein sequence ID" value="SPO32533.1"/>
    <property type="molecule type" value="Genomic_DNA"/>
</dbReference>